<protein>
    <submittedName>
        <fullName evidence="3">GDSL-like lipase/acylhydrolase domain protein</fullName>
    </submittedName>
</protein>
<feature type="domain" description="SGNH hydrolase-type esterase" evidence="2">
    <location>
        <begin position="89"/>
        <end position="246"/>
    </location>
</feature>
<organism evidence="3 4">
    <name type="scientific">Priestia megaterium (strain WSH-002)</name>
    <name type="common">Bacillus megaterium</name>
    <dbReference type="NCBI Taxonomy" id="1006007"/>
    <lineage>
        <taxon>Bacteria</taxon>
        <taxon>Bacillati</taxon>
        <taxon>Bacillota</taxon>
        <taxon>Bacilli</taxon>
        <taxon>Bacillales</taxon>
        <taxon>Bacillaceae</taxon>
        <taxon>Priestia</taxon>
    </lineage>
</organism>
<dbReference type="InterPro" id="IPR051532">
    <property type="entry name" value="Ester_Hydrolysis_Enzymes"/>
</dbReference>
<reference evidence="3 4" key="1">
    <citation type="journal article" date="2011" name="J. Bacteriol.">
        <title>Complete genome sequence of the industrial strain Bacillus megaterium WSH-002.</title>
        <authorList>
            <person name="Liu L."/>
            <person name="Li Y."/>
            <person name="Zhang J."/>
            <person name="Zou W."/>
            <person name="Zhou Z."/>
            <person name="Liu J."/>
            <person name="Li X."/>
            <person name="Wang L."/>
            <person name="Chen J."/>
        </authorList>
    </citation>
    <scope>NUCLEOTIDE SEQUENCE [LARGE SCALE GENOMIC DNA]</scope>
    <source>
        <strain evidence="3 4">WSH-002</strain>
    </source>
</reference>
<sequence>MLVKLSKKHTKYRSVIVVSSVKKVVFISSIILNVLFIGVFAFYATSSSAMKNPLSSKHSSKQSYSDNPYYIERTTLFKQLSIPKESIVFLGDSITQRSEWSELFHNKQIVNRGVADDTTEGVLHRLKSITDAKPKKIFLMIGINDLNEKKSVRQTKANYAEILERIHKESPDTKVYIQSVLPVNNKKCGDAVDNKDVIALNNYLERLAKKHNDSYIDLYSKVSKNNQLKSNFTVDGLHLKGQGYAIWKQEVQSYVNE</sequence>
<dbReference type="AlphaFoldDB" id="A0A8D4BNH9"/>
<proteinExistence type="predicted"/>
<dbReference type="Proteomes" id="UP000001283">
    <property type="component" value="Chromosome"/>
</dbReference>
<name>A0A8D4BNH9_PRIMW</name>
<feature type="transmembrane region" description="Helical" evidence="1">
    <location>
        <begin position="21"/>
        <end position="44"/>
    </location>
</feature>
<accession>A0A8D4BNH9</accession>
<evidence type="ECO:0000313" key="3">
    <source>
        <dbReference type="EMBL" id="AEN88944.1"/>
    </source>
</evidence>
<dbReference type="InterPro" id="IPR013830">
    <property type="entry name" value="SGNH_hydro"/>
</dbReference>
<dbReference type="SUPFAM" id="SSF52266">
    <property type="entry name" value="SGNH hydrolase"/>
    <property type="match status" value="1"/>
</dbReference>
<keyword evidence="1" id="KW-1133">Transmembrane helix</keyword>
<dbReference type="Pfam" id="PF13472">
    <property type="entry name" value="Lipase_GDSL_2"/>
    <property type="match status" value="1"/>
</dbReference>
<dbReference type="EMBL" id="CP003017">
    <property type="protein sequence ID" value="AEN88944.1"/>
    <property type="molecule type" value="Genomic_DNA"/>
</dbReference>
<evidence type="ECO:0000256" key="1">
    <source>
        <dbReference type="SAM" id="Phobius"/>
    </source>
</evidence>
<dbReference type="Gene3D" id="3.40.50.1110">
    <property type="entry name" value="SGNH hydrolase"/>
    <property type="match status" value="1"/>
</dbReference>
<dbReference type="PANTHER" id="PTHR30383">
    <property type="entry name" value="THIOESTERASE 1/PROTEASE 1/LYSOPHOSPHOLIPASE L1"/>
    <property type="match status" value="1"/>
</dbReference>
<keyword evidence="1" id="KW-0812">Transmembrane</keyword>
<keyword evidence="1" id="KW-0472">Membrane</keyword>
<keyword evidence="3" id="KW-0378">Hydrolase</keyword>
<evidence type="ECO:0000313" key="4">
    <source>
        <dbReference type="Proteomes" id="UP000001283"/>
    </source>
</evidence>
<evidence type="ECO:0000259" key="2">
    <source>
        <dbReference type="Pfam" id="PF13472"/>
    </source>
</evidence>
<dbReference type="GO" id="GO:0004622">
    <property type="term" value="F:phosphatidylcholine lysophospholipase activity"/>
    <property type="evidence" value="ECO:0007669"/>
    <property type="project" value="TreeGrafter"/>
</dbReference>
<dbReference type="InterPro" id="IPR036514">
    <property type="entry name" value="SGNH_hydro_sf"/>
</dbReference>
<dbReference type="PANTHER" id="PTHR30383:SF32">
    <property type="entry name" value="SGNH-HYDROLASE"/>
    <property type="match status" value="1"/>
</dbReference>
<dbReference type="KEGG" id="bmh:BMWSH_2062"/>
<gene>
    <name evidence="3" type="ORF">BMWSH_2062</name>
</gene>